<organism evidence="6 7">
    <name type="scientific">Klebsiella michiganensis</name>
    <dbReference type="NCBI Taxonomy" id="1134687"/>
    <lineage>
        <taxon>Bacteria</taxon>
        <taxon>Pseudomonadati</taxon>
        <taxon>Pseudomonadota</taxon>
        <taxon>Gammaproteobacteria</taxon>
        <taxon>Enterobacterales</taxon>
        <taxon>Enterobacteriaceae</taxon>
        <taxon>Klebsiella/Raoultella group</taxon>
        <taxon>Klebsiella</taxon>
    </lineage>
</organism>
<evidence type="ECO:0000256" key="2">
    <source>
        <dbReference type="ARBA" id="ARBA00023015"/>
    </source>
</evidence>
<proteinExistence type="predicted"/>
<dbReference type="GO" id="GO:0003700">
    <property type="term" value="F:DNA-binding transcription factor activity"/>
    <property type="evidence" value="ECO:0007669"/>
    <property type="project" value="TreeGrafter"/>
</dbReference>
<dbReference type="Proteomes" id="UP000234661">
    <property type="component" value="Unassembled WGS sequence"/>
</dbReference>
<gene>
    <name evidence="6" type="ORF">CWM85_04885</name>
</gene>
<sequence>MAKKINFSRIAELAGVSTTTVSHIFNGNAERHRISDITKKKVLAIATQFADQEHIRRAIIRASLTRTIGVIVPDMSNFSFAMFLHKLEMISSHQGIQIIISCSHYNPAQEVNAINNLLERKVDGIITITSLDDDVLYSKVSIKTPVLLYDRFISHSQLPFVSCESICSVTKLISEKAKLFDEFWFLGGDIQISTIRERLIGFRKGLKKAGLKLNKEWIVYDKYHENLGYHLMEKITKKIGRLPKAIFTPSGNLLEGVLLYLKDNKVAQNEIYLCSYDYNMYHDFLFYDVDILSQDYEQLARHCFINIQHLINKHAVEHRITRVPPKLIVSSR</sequence>
<evidence type="ECO:0000313" key="6">
    <source>
        <dbReference type="EMBL" id="PLM67799.1"/>
    </source>
</evidence>
<dbReference type="Pfam" id="PF00532">
    <property type="entry name" value="Peripla_BP_1"/>
    <property type="match status" value="1"/>
</dbReference>
<dbReference type="PANTHER" id="PTHR30146">
    <property type="entry name" value="LACI-RELATED TRANSCRIPTIONAL REPRESSOR"/>
    <property type="match status" value="1"/>
</dbReference>
<evidence type="ECO:0000256" key="1">
    <source>
        <dbReference type="ARBA" id="ARBA00022491"/>
    </source>
</evidence>
<dbReference type="EMBL" id="PIET01000065">
    <property type="protein sequence ID" value="PLM67799.1"/>
    <property type="molecule type" value="Genomic_DNA"/>
</dbReference>
<keyword evidence="3" id="KW-0238">DNA-binding</keyword>
<dbReference type="RefSeq" id="WP_020325103.1">
    <property type="nucleotide sequence ID" value="NZ_ABVZTX020000033.1"/>
</dbReference>
<name>A0A2J4ZXN9_9ENTR</name>
<evidence type="ECO:0000256" key="3">
    <source>
        <dbReference type="ARBA" id="ARBA00023125"/>
    </source>
</evidence>
<dbReference type="SUPFAM" id="SSF47413">
    <property type="entry name" value="lambda repressor-like DNA-binding domains"/>
    <property type="match status" value="1"/>
</dbReference>
<feature type="domain" description="HTH lacI-type" evidence="5">
    <location>
        <begin position="4"/>
        <end position="77"/>
    </location>
</feature>
<dbReference type="InterPro" id="IPR001761">
    <property type="entry name" value="Peripla_BP/Lac1_sug-bd_dom"/>
</dbReference>
<keyword evidence="2" id="KW-0805">Transcription regulation</keyword>
<dbReference type="Gene3D" id="3.40.50.2300">
    <property type="match status" value="2"/>
</dbReference>
<dbReference type="Pfam" id="PF00356">
    <property type="entry name" value="LacI"/>
    <property type="match status" value="1"/>
</dbReference>
<dbReference type="CDD" id="cd01392">
    <property type="entry name" value="HTH_LacI"/>
    <property type="match status" value="1"/>
</dbReference>
<accession>A0A2J4ZXN9</accession>
<protein>
    <submittedName>
        <fullName evidence="6">Transcriptional regulator</fullName>
    </submittedName>
</protein>
<dbReference type="SUPFAM" id="SSF53822">
    <property type="entry name" value="Periplasmic binding protein-like I"/>
    <property type="match status" value="1"/>
</dbReference>
<comment type="caution">
    <text evidence="6">The sequence shown here is derived from an EMBL/GenBank/DDBJ whole genome shotgun (WGS) entry which is preliminary data.</text>
</comment>
<reference evidence="6 7" key="1">
    <citation type="submission" date="2017-11" db="EMBL/GenBank/DDBJ databases">
        <authorList>
            <person name="Han C.G."/>
        </authorList>
    </citation>
    <scope>NUCLEOTIDE SEQUENCE [LARGE SCALE GENOMIC DNA]</scope>
    <source>
        <strain evidence="6 7">A2</strain>
    </source>
</reference>
<keyword evidence="1" id="KW-0678">Repressor</keyword>
<evidence type="ECO:0000256" key="4">
    <source>
        <dbReference type="ARBA" id="ARBA00023163"/>
    </source>
</evidence>
<evidence type="ECO:0000313" key="7">
    <source>
        <dbReference type="Proteomes" id="UP000234661"/>
    </source>
</evidence>
<dbReference type="AlphaFoldDB" id="A0A2J4ZXN9"/>
<dbReference type="SMART" id="SM00354">
    <property type="entry name" value="HTH_LACI"/>
    <property type="match status" value="1"/>
</dbReference>
<reference evidence="6 7" key="2">
    <citation type="submission" date="2018-01" db="EMBL/GenBank/DDBJ databases">
        <title>Genomic study of Klebsiella pneumoniae.</title>
        <authorList>
            <person name="Yang Y."/>
            <person name="Bicalho R."/>
        </authorList>
    </citation>
    <scope>NUCLEOTIDE SEQUENCE [LARGE SCALE GENOMIC DNA]</scope>
    <source>
        <strain evidence="6 7">A2</strain>
    </source>
</reference>
<dbReference type="Gene3D" id="1.10.260.40">
    <property type="entry name" value="lambda repressor-like DNA-binding domains"/>
    <property type="match status" value="1"/>
</dbReference>
<evidence type="ECO:0000259" key="5">
    <source>
        <dbReference type="SMART" id="SM00354"/>
    </source>
</evidence>
<dbReference type="InterPro" id="IPR028082">
    <property type="entry name" value="Peripla_BP_I"/>
</dbReference>
<keyword evidence="4" id="KW-0804">Transcription</keyword>
<dbReference type="GO" id="GO:0000976">
    <property type="term" value="F:transcription cis-regulatory region binding"/>
    <property type="evidence" value="ECO:0007669"/>
    <property type="project" value="TreeGrafter"/>
</dbReference>
<dbReference type="PANTHER" id="PTHR30146:SF45">
    <property type="entry name" value="CATABOLITE REPRESSOR_ACTIVATOR"/>
    <property type="match status" value="1"/>
</dbReference>
<dbReference type="InterPro" id="IPR000843">
    <property type="entry name" value="HTH_LacI"/>
</dbReference>
<dbReference type="InterPro" id="IPR010982">
    <property type="entry name" value="Lambda_DNA-bd_dom_sf"/>
</dbReference>